<dbReference type="HOGENOM" id="CLU_032279_1_1_5"/>
<dbReference type="KEGG" id="phl:KKY_2319"/>
<keyword evidence="4" id="KW-1185">Reference proteome</keyword>
<dbReference type="EMBL" id="CP003075">
    <property type="protein sequence ID" value="AEQ52328.1"/>
    <property type="molecule type" value="Genomic_DNA"/>
</dbReference>
<evidence type="ECO:0000259" key="2">
    <source>
        <dbReference type="Pfam" id="PF13660"/>
    </source>
</evidence>
<evidence type="ECO:0000313" key="4">
    <source>
        <dbReference type="Proteomes" id="UP000008850"/>
    </source>
</evidence>
<dbReference type="RefSeq" id="WP_014131477.1">
    <property type="nucleotide sequence ID" value="NC_016078.1"/>
</dbReference>
<dbReference type="Gene3D" id="3.40.50.10180">
    <property type="entry name" value="Glycerate kinase, MOFRL-like N-terminal domain"/>
    <property type="match status" value="1"/>
</dbReference>
<dbReference type="Gene3D" id="3.40.1480.10">
    <property type="entry name" value="MOFRL domain"/>
    <property type="match status" value="1"/>
</dbReference>
<feature type="domain" description="MOFRL" evidence="1">
    <location>
        <begin position="309"/>
        <end position="416"/>
    </location>
</feature>
<dbReference type="GO" id="GO:0005737">
    <property type="term" value="C:cytoplasm"/>
    <property type="evidence" value="ECO:0007669"/>
    <property type="project" value="TreeGrafter"/>
</dbReference>
<dbReference type="STRING" id="1082931.KKY_2319"/>
<dbReference type="PANTHER" id="PTHR12227:SF0">
    <property type="entry name" value="GLYCERATE KINASE"/>
    <property type="match status" value="1"/>
</dbReference>
<accession>G4R884</accession>
<dbReference type="eggNOG" id="COG2379">
    <property type="taxonomic scope" value="Bacteria"/>
</dbReference>
<dbReference type="InterPro" id="IPR007835">
    <property type="entry name" value="MOFRL"/>
</dbReference>
<dbReference type="InterPro" id="IPR025286">
    <property type="entry name" value="MOFRL_assoc_dom"/>
</dbReference>
<gene>
    <name evidence="3" type="ordered locus">KKY_2319</name>
</gene>
<dbReference type="GO" id="GO:0008887">
    <property type="term" value="F:glycerate kinase activity"/>
    <property type="evidence" value="ECO:0007669"/>
    <property type="project" value="InterPro"/>
</dbReference>
<keyword evidence="3" id="KW-0418">Kinase</keyword>
<evidence type="ECO:0000259" key="1">
    <source>
        <dbReference type="Pfam" id="PF05161"/>
    </source>
</evidence>
<reference evidence="3 4" key="1">
    <citation type="journal article" date="2012" name="J. Bacteriol.">
        <title>Complete genome sequence of Pelagibacterium halotolerans B2T.</title>
        <authorList>
            <person name="Huo Y.Y."/>
            <person name="Cheng H."/>
            <person name="Han X.F."/>
            <person name="Jiang X.W."/>
            <person name="Sun C."/>
            <person name="Zhang X.Q."/>
            <person name="Zhu X.F."/>
            <person name="Liu Y.F."/>
            <person name="Li P.F."/>
            <person name="Ni P.X."/>
            <person name="Wu M."/>
        </authorList>
    </citation>
    <scope>NUCLEOTIDE SEQUENCE [LARGE SCALE GENOMIC DNA]</scope>
    <source>
        <strain evidence="4">DSM 22347 / JCM 15775 / CGMCC 1.7692 / B2</strain>
    </source>
</reference>
<dbReference type="InterPro" id="IPR038614">
    <property type="entry name" value="GK_N_sf"/>
</dbReference>
<dbReference type="SUPFAM" id="SSF82544">
    <property type="entry name" value="GckA/TtuD-like"/>
    <property type="match status" value="1"/>
</dbReference>
<organism evidence="3 4">
    <name type="scientific">Pelagibacterium halotolerans (strain DSM 22347 / JCM 15775 / CGMCC 1.7692 / B2)</name>
    <dbReference type="NCBI Taxonomy" id="1082931"/>
    <lineage>
        <taxon>Bacteria</taxon>
        <taxon>Pseudomonadati</taxon>
        <taxon>Pseudomonadota</taxon>
        <taxon>Alphaproteobacteria</taxon>
        <taxon>Hyphomicrobiales</taxon>
        <taxon>Devosiaceae</taxon>
        <taxon>Pelagibacterium</taxon>
    </lineage>
</organism>
<dbReference type="Pfam" id="PF05161">
    <property type="entry name" value="MOFRL"/>
    <property type="match status" value="1"/>
</dbReference>
<dbReference type="InterPro" id="IPR039760">
    <property type="entry name" value="MOFRL_protein"/>
</dbReference>
<keyword evidence="3" id="KW-0808">Transferase</keyword>
<sequence length="423" mass="43151">MTISDPRGFLSELFDCAVRAADPHDTIAAHLPERPRGRTIVVGAGKAASAMAAALEALWDGPLEGVVVDRHGEIGSTRRIKVLQAAHPVPDKAGLAGAQAVLDAVRGLSADDLVIALISGGGSSLLPMPGGDLFFEDEIAVNKALLDSGAPIGAMNVVRKHVSGIKGGRLAKAAAPARVVSLIVSDVAGDDAASVASGPTIASRSTPGEALEIIKHYRMNMPEAVLAHLRSPAAMAPSPDDPDFARNSVSVIASARLALEAAAHRALEKGIPAVILSDCIEGEARDIAGMHGAMAREIAGFGRPFSRPVVMLSGGETTVSLAGGTYGKGGRNTEFLLAFAKSIQGVEGIDALAADTDGIDGSEDNAGAFADGGSFARMRAAGLDPNKVLAGHDAWSGFSAIGDLFVTGPTGTNVNDFRAILVQ</sequence>
<protein>
    <submittedName>
        <fullName evidence="3">D-glycerate 2-kinase</fullName>
    </submittedName>
</protein>
<evidence type="ECO:0000313" key="3">
    <source>
        <dbReference type="EMBL" id="AEQ52328.1"/>
    </source>
</evidence>
<dbReference type="PANTHER" id="PTHR12227">
    <property type="entry name" value="GLYCERATE KINASE"/>
    <property type="match status" value="1"/>
</dbReference>
<dbReference type="InterPro" id="IPR037035">
    <property type="entry name" value="GK-like_C_sf"/>
</dbReference>
<dbReference type="Proteomes" id="UP000008850">
    <property type="component" value="Chromosome"/>
</dbReference>
<dbReference type="Pfam" id="PF13660">
    <property type="entry name" value="DUF4147"/>
    <property type="match status" value="1"/>
</dbReference>
<proteinExistence type="predicted"/>
<feature type="domain" description="MOFRL-associated" evidence="2">
    <location>
        <begin position="10"/>
        <end position="230"/>
    </location>
</feature>
<dbReference type="PATRIC" id="fig|1082931.4.peg.2287"/>
<dbReference type="AlphaFoldDB" id="G4R884"/>
<name>G4R884_PELHB</name>